<dbReference type="InterPro" id="IPR029058">
    <property type="entry name" value="AB_hydrolase_fold"/>
</dbReference>
<evidence type="ECO:0000313" key="2">
    <source>
        <dbReference type="EMBL" id="HGY09461.1"/>
    </source>
</evidence>
<proteinExistence type="predicted"/>
<feature type="region of interest" description="Disordered" evidence="1">
    <location>
        <begin position="240"/>
        <end position="259"/>
    </location>
</feature>
<dbReference type="SUPFAM" id="SSF53474">
    <property type="entry name" value="alpha/beta-Hydrolases"/>
    <property type="match status" value="1"/>
</dbReference>
<dbReference type="EMBL" id="DRPZ01000141">
    <property type="protein sequence ID" value="HGY09461.1"/>
    <property type="molecule type" value="Genomic_DNA"/>
</dbReference>
<sequence>MKSTQRRSRRVGYLILAALALGVALLTVWTAVRRSTRFRYAPKPHIAWTGPSPPDVVIFAVSGRCGLRCNAPDANREYLTETGATEQIAGAFHRLGLSSYVLAYRAHLFNAQDRSRDGSTQYGFLQLEADFDWARRNWPASRRVLLGHSHGVNWTHNLLRLHPGWSVDYLIDLDGVCLQWEEDNARYFEAYYASRGGNPWRLDPSKSCNVEPVPSDHGHLLLDVKDVAYPGARSDLEVRTAQGQVRDRTPNRRPDGSTRGLFALVTGESHPATAIAGTKALDWVARTVLRLEEAREPAK</sequence>
<dbReference type="AlphaFoldDB" id="A0A7C4ZHN6"/>
<gene>
    <name evidence="2" type="ORF">ENK37_05325</name>
</gene>
<feature type="compositionally biased region" description="Basic and acidic residues" evidence="1">
    <location>
        <begin position="245"/>
        <end position="256"/>
    </location>
</feature>
<comment type="caution">
    <text evidence="2">The sequence shown here is derived from an EMBL/GenBank/DDBJ whole genome shotgun (WGS) entry which is preliminary data.</text>
</comment>
<evidence type="ECO:0008006" key="3">
    <source>
        <dbReference type="Google" id="ProtNLM"/>
    </source>
</evidence>
<reference evidence="2" key="1">
    <citation type="journal article" date="2020" name="mSystems">
        <title>Genome- and Community-Level Interaction Insights into Carbon Utilization and Element Cycling Functions of Hydrothermarchaeota in Hydrothermal Sediment.</title>
        <authorList>
            <person name="Zhou Z."/>
            <person name="Liu Y."/>
            <person name="Xu W."/>
            <person name="Pan J."/>
            <person name="Luo Z.H."/>
            <person name="Li M."/>
        </authorList>
    </citation>
    <scope>NUCLEOTIDE SEQUENCE [LARGE SCALE GENOMIC DNA]</scope>
    <source>
        <strain evidence="2">HyVt-570</strain>
    </source>
</reference>
<evidence type="ECO:0000256" key="1">
    <source>
        <dbReference type="SAM" id="MobiDB-lite"/>
    </source>
</evidence>
<name>A0A7C4ZHN6_9DEIN</name>
<accession>A0A7C4ZHN6</accession>
<protein>
    <recommendedName>
        <fullName evidence="3">Alpha/beta hydrolase</fullName>
    </recommendedName>
</protein>
<organism evidence="2">
    <name type="scientific">Oceanithermus profundus</name>
    <dbReference type="NCBI Taxonomy" id="187137"/>
    <lineage>
        <taxon>Bacteria</taxon>
        <taxon>Thermotogati</taxon>
        <taxon>Deinococcota</taxon>
        <taxon>Deinococci</taxon>
        <taxon>Thermales</taxon>
        <taxon>Thermaceae</taxon>
        <taxon>Oceanithermus</taxon>
    </lineage>
</organism>
<dbReference type="Proteomes" id="UP000885759">
    <property type="component" value="Unassembled WGS sequence"/>
</dbReference>